<keyword evidence="3" id="KW-1185">Reference proteome</keyword>
<reference evidence="2" key="1">
    <citation type="submission" date="2023-04" db="EMBL/GenBank/DDBJ databases">
        <title>Phytophthora lilii NBRC 32176.</title>
        <authorList>
            <person name="Ichikawa N."/>
            <person name="Sato H."/>
            <person name="Tonouchi N."/>
        </authorList>
    </citation>
    <scope>NUCLEOTIDE SEQUENCE</scope>
    <source>
        <strain evidence="2">NBRC 32176</strain>
    </source>
</reference>
<dbReference type="Proteomes" id="UP001165083">
    <property type="component" value="Unassembled WGS sequence"/>
</dbReference>
<evidence type="ECO:0000256" key="1">
    <source>
        <dbReference type="SAM" id="MobiDB-lite"/>
    </source>
</evidence>
<accession>A0A9W6U2D8</accession>
<proteinExistence type="predicted"/>
<gene>
    <name evidence="2" type="ORF">Plil01_001008600</name>
</gene>
<dbReference type="AlphaFoldDB" id="A0A9W6U2D8"/>
<feature type="compositionally biased region" description="Acidic residues" evidence="1">
    <location>
        <begin position="15"/>
        <end position="24"/>
    </location>
</feature>
<feature type="compositionally biased region" description="Basic residues" evidence="1">
    <location>
        <begin position="1"/>
        <end position="10"/>
    </location>
</feature>
<dbReference type="OrthoDB" id="10261701at2759"/>
<comment type="caution">
    <text evidence="2">The sequence shown here is derived from an EMBL/GenBank/DDBJ whole genome shotgun (WGS) entry which is preliminary data.</text>
</comment>
<sequence>MLRRHKRKRAVASEAGEDDDWGESADAIDDTMSSIQLLVNRNADGFASVGLPPLVVWHQLIPSGAEDVAILRAEDYAAEVEKYQRVFRQQLIQHPGDVAVSSKLNALTAFGRALPQLASLATVPLTDLISKIGVSGTSADEQEIQGMVGYVKILVSNQAGLT</sequence>
<evidence type="ECO:0000313" key="3">
    <source>
        <dbReference type="Proteomes" id="UP001165083"/>
    </source>
</evidence>
<evidence type="ECO:0000313" key="2">
    <source>
        <dbReference type="EMBL" id="GMF24550.1"/>
    </source>
</evidence>
<protein>
    <submittedName>
        <fullName evidence="2">Unnamed protein product</fullName>
    </submittedName>
</protein>
<feature type="region of interest" description="Disordered" evidence="1">
    <location>
        <begin position="1"/>
        <end position="24"/>
    </location>
</feature>
<organism evidence="2 3">
    <name type="scientific">Phytophthora lilii</name>
    <dbReference type="NCBI Taxonomy" id="2077276"/>
    <lineage>
        <taxon>Eukaryota</taxon>
        <taxon>Sar</taxon>
        <taxon>Stramenopiles</taxon>
        <taxon>Oomycota</taxon>
        <taxon>Peronosporomycetes</taxon>
        <taxon>Peronosporales</taxon>
        <taxon>Peronosporaceae</taxon>
        <taxon>Phytophthora</taxon>
    </lineage>
</organism>
<name>A0A9W6U2D8_9STRA</name>
<dbReference type="EMBL" id="BSXW01000521">
    <property type="protein sequence ID" value="GMF24550.1"/>
    <property type="molecule type" value="Genomic_DNA"/>
</dbReference>